<sequence>MRAGRAAALLLAGALVLSSCGAGGGGGGGSDEPVGEPRPGGSLVWQLPSEVSTDLHPLESSDPSATGLISGSVYGKLLDWRTGPDVTDMELEGDLAESWEISDDGLTYTFNLRQDVTWHDVEPVNGRPFVADDVVATITAMKERGLQAYMLEAVQTVQAPDEHTVVLTLDRPFAPLLEYVAYHTFLMVPREGIEGQYDLDTIAIGTGPFLLTEHTPDVEWVFQRNPDYYIADRPYLDEVRRPVISDTAATTAALRSGRLDVGTTSDVNVADDFRDGDFTVDETPGAPVSFYLNPREEPFDDVRVRRAVALAIDWEGMGETIRGSFNLTSILRPDVSDAALTEDEVREIRPYDPEQARQLLAEAGLPDGFATTLLVQRVDDEDVREAQWMQADLAEVGIDVTIETVDPGTGIERRRNHEFAMTKALRTVHLPDQAWRDFTPGYIENYALIEDQELVDNYELTRATTDPDEQRELHRAMQTRMETEIVQALYPIQKFDYTIFSTRTQDLHPVPIHQGRRLADVWLSDQPESP</sequence>
<organism evidence="7 8">
    <name type="scientific">Pseudonocardia autotrophica</name>
    <name type="common">Amycolata autotrophica</name>
    <name type="synonym">Nocardia autotrophica</name>
    <dbReference type="NCBI Taxonomy" id="2074"/>
    <lineage>
        <taxon>Bacteria</taxon>
        <taxon>Bacillati</taxon>
        <taxon>Actinomycetota</taxon>
        <taxon>Actinomycetes</taxon>
        <taxon>Pseudonocardiales</taxon>
        <taxon>Pseudonocardiaceae</taxon>
        <taxon>Pseudonocardia</taxon>
    </lineage>
</organism>
<feature type="signal peptide" evidence="5">
    <location>
        <begin position="1"/>
        <end position="22"/>
    </location>
</feature>
<keyword evidence="8" id="KW-1185">Reference proteome</keyword>
<dbReference type="GO" id="GO:0043190">
    <property type="term" value="C:ATP-binding cassette (ABC) transporter complex"/>
    <property type="evidence" value="ECO:0007669"/>
    <property type="project" value="InterPro"/>
</dbReference>
<evidence type="ECO:0000259" key="6">
    <source>
        <dbReference type="Pfam" id="PF00496"/>
    </source>
</evidence>
<evidence type="ECO:0000313" key="8">
    <source>
        <dbReference type="Proteomes" id="UP000194360"/>
    </source>
</evidence>
<dbReference type="Gene3D" id="3.10.105.10">
    <property type="entry name" value="Dipeptide-binding Protein, Domain 3"/>
    <property type="match status" value="1"/>
</dbReference>
<dbReference type="SUPFAM" id="SSF53850">
    <property type="entry name" value="Periplasmic binding protein-like II"/>
    <property type="match status" value="1"/>
</dbReference>
<dbReference type="PROSITE" id="PS51257">
    <property type="entry name" value="PROKAR_LIPOPROTEIN"/>
    <property type="match status" value="1"/>
</dbReference>
<keyword evidence="3 5" id="KW-0732">Signal</keyword>
<dbReference type="GO" id="GO:0042597">
    <property type="term" value="C:periplasmic space"/>
    <property type="evidence" value="ECO:0007669"/>
    <property type="project" value="UniProtKB-ARBA"/>
</dbReference>
<comment type="caution">
    <text evidence="7">The sequence shown here is derived from an EMBL/GenBank/DDBJ whole genome shotgun (WGS) entry which is preliminary data.</text>
</comment>
<evidence type="ECO:0000256" key="3">
    <source>
        <dbReference type="ARBA" id="ARBA00022729"/>
    </source>
</evidence>
<evidence type="ECO:0000256" key="5">
    <source>
        <dbReference type="SAM" id="SignalP"/>
    </source>
</evidence>
<dbReference type="GO" id="GO:1904680">
    <property type="term" value="F:peptide transmembrane transporter activity"/>
    <property type="evidence" value="ECO:0007669"/>
    <property type="project" value="TreeGrafter"/>
</dbReference>
<protein>
    <submittedName>
        <fullName evidence="7">Heme-binding protein A</fullName>
    </submittedName>
</protein>
<evidence type="ECO:0000256" key="1">
    <source>
        <dbReference type="ARBA" id="ARBA00005695"/>
    </source>
</evidence>
<dbReference type="AlphaFoldDB" id="A0A1Y2MY93"/>
<dbReference type="InterPro" id="IPR030678">
    <property type="entry name" value="Peptide/Ni-bd"/>
</dbReference>
<dbReference type="Gene3D" id="3.40.190.10">
    <property type="entry name" value="Periplasmic binding protein-like II"/>
    <property type="match status" value="1"/>
</dbReference>
<keyword evidence="2" id="KW-0813">Transport</keyword>
<proteinExistence type="inferred from homology"/>
<dbReference type="InterPro" id="IPR039424">
    <property type="entry name" value="SBP_5"/>
</dbReference>
<feature type="domain" description="Solute-binding protein family 5" evidence="6">
    <location>
        <begin position="90"/>
        <end position="422"/>
    </location>
</feature>
<comment type="similarity">
    <text evidence="1">Belongs to the bacterial solute-binding protein 5 family.</text>
</comment>
<dbReference type="InterPro" id="IPR000914">
    <property type="entry name" value="SBP_5_dom"/>
</dbReference>
<gene>
    <name evidence="7" type="primary">hbpA</name>
    <name evidence="7" type="ORF">BG845_03007</name>
</gene>
<accession>A0A1Y2MY93</accession>
<reference evidence="7 8" key="1">
    <citation type="submission" date="2016-09" db="EMBL/GenBank/DDBJ databases">
        <title>Pseudonocardia autotrophica DSM535, a candidate organism with high potential of specific P450 cytochromes.</title>
        <authorList>
            <person name="Grumaz C."/>
            <person name="Vainshtein Y."/>
            <person name="Kirstahler P."/>
            <person name="Sohn K."/>
        </authorList>
    </citation>
    <scope>NUCLEOTIDE SEQUENCE [LARGE SCALE GENOMIC DNA]</scope>
    <source>
        <strain evidence="7 8">DSM 535</strain>
    </source>
</reference>
<dbReference type="PANTHER" id="PTHR30290">
    <property type="entry name" value="PERIPLASMIC BINDING COMPONENT OF ABC TRANSPORTER"/>
    <property type="match status" value="1"/>
</dbReference>
<dbReference type="STRING" id="2074.BG845_03007"/>
<dbReference type="PIRSF" id="PIRSF002741">
    <property type="entry name" value="MppA"/>
    <property type="match status" value="1"/>
</dbReference>
<dbReference type="Pfam" id="PF00496">
    <property type="entry name" value="SBP_bac_5"/>
    <property type="match status" value="1"/>
</dbReference>
<name>A0A1Y2MY93_PSEAH</name>
<feature type="region of interest" description="Disordered" evidence="4">
    <location>
        <begin position="22"/>
        <end position="42"/>
    </location>
</feature>
<dbReference type="OrthoDB" id="9796817at2"/>
<dbReference type="EMBL" id="MIGB01000014">
    <property type="protein sequence ID" value="OSY40184.1"/>
    <property type="molecule type" value="Genomic_DNA"/>
</dbReference>
<dbReference type="PANTHER" id="PTHR30290:SF9">
    <property type="entry name" value="OLIGOPEPTIDE-BINDING PROTEIN APPA"/>
    <property type="match status" value="1"/>
</dbReference>
<dbReference type="RefSeq" id="WP_085913231.1">
    <property type="nucleotide sequence ID" value="NZ_AP018920.1"/>
</dbReference>
<feature type="chain" id="PRO_5039628819" evidence="5">
    <location>
        <begin position="23"/>
        <end position="530"/>
    </location>
</feature>
<dbReference type="GO" id="GO:0015833">
    <property type="term" value="P:peptide transport"/>
    <property type="evidence" value="ECO:0007669"/>
    <property type="project" value="TreeGrafter"/>
</dbReference>
<evidence type="ECO:0000256" key="4">
    <source>
        <dbReference type="SAM" id="MobiDB-lite"/>
    </source>
</evidence>
<evidence type="ECO:0000313" key="7">
    <source>
        <dbReference type="EMBL" id="OSY40184.1"/>
    </source>
</evidence>
<evidence type="ECO:0000256" key="2">
    <source>
        <dbReference type="ARBA" id="ARBA00022448"/>
    </source>
</evidence>
<dbReference type="Proteomes" id="UP000194360">
    <property type="component" value="Unassembled WGS sequence"/>
</dbReference>